<protein>
    <submittedName>
        <fullName evidence="1">Uncharacterized protein</fullName>
    </submittedName>
</protein>
<accession>A0AAD9DBS8</accession>
<keyword evidence="2" id="KW-1185">Reference proteome</keyword>
<comment type="caution">
    <text evidence="1">The sequence shown here is derived from an EMBL/GenBank/DDBJ whole genome shotgun (WGS) entry which is preliminary data.</text>
</comment>
<organism evidence="1 2">
    <name type="scientific">Skeletonema marinoi</name>
    <dbReference type="NCBI Taxonomy" id="267567"/>
    <lineage>
        <taxon>Eukaryota</taxon>
        <taxon>Sar</taxon>
        <taxon>Stramenopiles</taxon>
        <taxon>Ochrophyta</taxon>
        <taxon>Bacillariophyta</taxon>
        <taxon>Coscinodiscophyceae</taxon>
        <taxon>Thalassiosirophycidae</taxon>
        <taxon>Thalassiosirales</taxon>
        <taxon>Skeletonemataceae</taxon>
        <taxon>Skeletonema</taxon>
        <taxon>Skeletonema marinoi-dohrnii complex</taxon>
    </lineage>
</organism>
<gene>
    <name evidence="1" type="ORF">QTG54_008973</name>
</gene>
<dbReference type="Gene3D" id="3.90.1140.10">
    <property type="entry name" value="Cyclic phosphodiesterase"/>
    <property type="match status" value="1"/>
</dbReference>
<dbReference type="SUPFAM" id="SSF55144">
    <property type="entry name" value="LigT-like"/>
    <property type="match status" value="1"/>
</dbReference>
<name>A0AAD9DBS8_9STRA</name>
<reference evidence="1" key="1">
    <citation type="submission" date="2023-06" db="EMBL/GenBank/DDBJ databases">
        <title>Survivors Of The Sea: Transcriptome response of Skeletonema marinoi to long-term dormancy.</title>
        <authorList>
            <person name="Pinder M.I.M."/>
            <person name="Kourtchenko O."/>
            <person name="Robertson E.K."/>
            <person name="Larsson T."/>
            <person name="Maumus F."/>
            <person name="Osuna-Cruz C.M."/>
            <person name="Vancaester E."/>
            <person name="Stenow R."/>
            <person name="Vandepoele K."/>
            <person name="Ploug H."/>
            <person name="Bruchert V."/>
            <person name="Godhe A."/>
            <person name="Topel M."/>
        </authorList>
    </citation>
    <scope>NUCLEOTIDE SEQUENCE</scope>
    <source>
        <strain evidence="1">R05AC</strain>
    </source>
</reference>
<proteinExistence type="predicted"/>
<evidence type="ECO:0000313" key="1">
    <source>
        <dbReference type="EMBL" id="KAK1740023.1"/>
    </source>
</evidence>
<dbReference type="InterPro" id="IPR009097">
    <property type="entry name" value="Cyclic_Pdiesterase"/>
</dbReference>
<dbReference type="AlphaFoldDB" id="A0AAD9DBS8"/>
<sequence length="298" mass="33343">MSSTTTDQMDGLPVVSKLYLSASCPELKAESVISDFSDTEEILSDIERVVTPPIQEEQEEFIIESTSLPSPIPLSRIGLPTTTTAAGLAIPTALPSSSPLSSRRSLEWQFKGLTVWLELEEFDNDLTRAVEYFSSKHNSPFIPQSHTTAIYGMEHLSIEEARARLRTVRDLIPQWPTFAKPTGITSDIAQCGRPGQVCDIAWSELTLATNPQHEAALDILYELFYGSVYHRDRPWKPHNSVAYDNPETNHLSLLDTIMYASQNPSLLGMERRVAAIALWSTVGKMGDWECLERVRFID</sequence>
<evidence type="ECO:0000313" key="2">
    <source>
        <dbReference type="Proteomes" id="UP001224775"/>
    </source>
</evidence>
<dbReference type="EMBL" id="JATAAI010000016">
    <property type="protein sequence ID" value="KAK1740023.1"/>
    <property type="molecule type" value="Genomic_DNA"/>
</dbReference>
<dbReference type="Proteomes" id="UP001224775">
    <property type="component" value="Unassembled WGS sequence"/>
</dbReference>